<protein>
    <submittedName>
        <fullName evidence="2">Uncharacterized protein</fullName>
    </submittedName>
</protein>
<name>A0AAD5SL66_9FUNG</name>
<keyword evidence="3" id="KW-1185">Reference proteome</keyword>
<dbReference type="EMBL" id="JADGJD010000019">
    <property type="protein sequence ID" value="KAJ3056827.1"/>
    <property type="molecule type" value="Genomic_DNA"/>
</dbReference>
<gene>
    <name evidence="2" type="ORF">HK097_003710</name>
</gene>
<dbReference type="Proteomes" id="UP001212841">
    <property type="component" value="Unassembled WGS sequence"/>
</dbReference>
<accession>A0AAD5SL66</accession>
<sequence length="225" mass="25432">MSYWSTERPQTSIPHPHHRRIARHSAPYDNIFEHVDRNEQREEPTSTSRADYTEKLSQSRHINSRYRGADAVGATRERGRYLGLEDLDVWVERVRERNAPTLPSTGPGGDDRARLMVSTNRHDFTIPGFDPDAADSRSRQTMATKAAGRPIPRNSTSLQYESEAMHRYLDSYVPSFQKKRKEGLQTFDDDVFADGGQGRDEGDRWMGRGGGQGISAGLTIRIAGK</sequence>
<reference evidence="2" key="1">
    <citation type="submission" date="2020-05" db="EMBL/GenBank/DDBJ databases">
        <title>Phylogenomic resolution of chytrid fungi.</title>
        <authorList>
            <person name="Stajich J.E."/>
            <person name="Amses K."/>
            <person name="Simmons R."/>
            <person name="Seto K."/>
            <person name="Myers J."/>
            <person name="Bonds A."/>
            <person name="Quandt C.A."/>
            <person name="Barry K."/>
            <person name="Liu P."/>
            <person name="Grigoriev I."/>
            <person name="Longcore J.E."/>
            <person name="James T.Y."/>
        </authorList>
    </citation>
    <scope>NUCLEOTIDE SEQUENCE</scope>
    <source>
        <strain evidence="2">JEL0318</strain>
    </source>
</reference>
<evidence type="ECO:0000256" key="1">
    <source>
        <dbReference type="SAM" id="MobiDB-lite"/>
    </source>
</evidence>
<evidence type="ECO:0000313" key="3">
    <source>
        <dbReference type="Proteomes" id="UP001212841"/>
    </source>
</evidence>
<organism evidence="2 3">
    <name type="scientific">Rhizophlyctis rosea</name>
    <dbReference type="NCBI Taxonomy" id="64517"/>
    <lineage>
        <taxon>Eukaryota</taxon>
        <taxon>Fungi</taxon>
        <taxon>Fungi incertae sedis</taxon>
        <taxon>Chytridiomycota</taxon>
        <taxon>Chytridiomycota incertae sedis</taxon>
        <taxon>Chytridiomycetes</taxon>
        <taxon>Rhizophlyctidales</taxon>
        <taxon>Rhizophlyctidaceae</taxon>
        <taxon>Rhizophlyctis</taxon>
    </lineage>
</organism>
<feature type="region of interest" description="Disordered" evidence="1">
    <location>
        <begin position="35"/>
        <end position="61"/>
    </location>
</feature>
<feature type="compositionally biased region" description="Basic and acidic residues" evidence="1">
    <location>
        <begin position="197"/>
        <end position="206"/>
    </location>
</feature>
<feature type="region of interest" description="Disordered" evidence="1">
    <location>
        <begin position="189"/>
        <end position="211"/>
    </location>
</feature>
<feature type="compositionally biased region" description="Basic and acidic residues" evidence="1">
    <location>
        <begin position="35"/>
        <end position="44"/>
    </location>
</feature>
<feature type="compositionally biased region" description="Polar residues" evidence="1">
    <location>
        <begin position="45"/>
        <end position="61"/>
    </location>
</feature>
<evidence type="ECO:0000313" key="2">
    <source>
        <dbReference type="EMBL" id="KAJ3056827.1"/>
    </source>
</evidence>
<dbReference type="AlphaFoldDB" id="A0AAD5SL66"/>
<proteinExistence type="predicted"/>
<comment type="caution">
    <text evidence="2">The sequence shown here is derived from an EMBL/GenBank/DDBJ whole genome shotgun (WGS) entry which is preliminary data.</text>
</comment>